<reference evidence="1" key="1">
    <citation type="journal article" date="2023" name="IScience">
        <title>Live-bearing cockroach genome reveals convergent evolutionary mechanisms linked to viviparity in insects and beyond.</title>
        <authorList>
            <person name="Fouks B."/>
            <person name="Harrison M.C."/>
            <person name="Mikhailova A.A."/>
            <person name="Marchal E."/>
            <person name="English S."/>
            <person name="Carruthers M."/>
            <person name="Jennings E.C."/>
            <person name="Chiamaka E.L."/>
            <person name="Frigard R.A."/>
            <person name="Pippel M."/>
            <person name="Attardo G.M."/>
            <person name="Benoit J.B."/>
            <person name="Bornberg-Bauer E."/>
            <person name="Tobe S.S."/>
        </authorList>
    </citation>
    <scope>NUCLEOTIDE SEQUENCE</scope>
    <source>
        <strain evidence="1">Stay&amp;Tobe</strain>
    </source>
</reference>
<gene>
    <name evidence="1" type="ORF">L9F63_014232</name>
</gene>
<dbReference type="EMBL" id="JASPKZ010003051">
    <property type="protein sequence ID" value="KAJ9594356.1"/>
    <property type="molecule type" value="Genomic_DNA"/>
</dbReference>
<protein>
    <submittedName>
        <fullName evidence="1">Uncharacterized protein</fullName>
    </submittedName>
</protein>
<evidence type="ECO:0000313" key="2">
    <source>
        <dbReference type="Proteomes" id="UP001233999"/>
    </source>
</evidence>
<feature type="non-terminal residue" evidence="1">
    <location>
        <position position="1"/>
    </location>
</feature>
<keyword evidence="2" id="KW-1185">Reference proteome</keyword>
<evidence type="ECO:0000313" key="1">
    <source>
        <dbReference type="EMBL" id="KAJ9594356.1"/>
    </source>
</evidence>
<dbReference type="AlphaFoldDB" id="A0AAD8ELB1"/>
<name>A0AAD8ELB1_DIPPU</name>
<organism evidence="1 2">
    <name type="scientific">Diploptera punctata</name>
    <name type="common">Pacific beetle cockroach</name>
    <dbReference type="NCBI Taxonomy" id="6984"/>
    <lineage>
        <taxon>Eukaryota</taxon>
        <taxon>Metazoa</taxon>
        <taxon>Ecdysozoa</taxon>
        <taxon>Arthropoda</taxon>
        <taxon>Hexapoda</taxon>
        <taxon>Insecta</taxon>
        <taxon>Pterygota</taxon>
        <taxon>Neoptera</taxon>
        <taxon>Polyneoptera</taxon>
        <taxon>Dictyoptera</taxon>
        <taxon>Blattodea</taxon>
        <taxon>Blaberoidea</taxon>
        <taxon>Blaberidae</taxon>
        <taxon>Diplopterinae</taxon>
        <taxon>Diploptera</taxon>
    </lineage>
</organism>
<reference evidence="1" key="2">
    <citation type="submission" date="2023-05" db="EMBL/GenBank/DDBJ databases">
        <authorList>
            <person name="Fouks B."/>
        </authorList>
    </citation>
    <scope>NUCLEOTIDE SEQUENCE</scope>
    <source>
        <strain evidence="1">Stay&amp;Tobe</strain>
        <tissue evidence="1">Testes</tissue>
    </source>
</reference>
<comment type="caution">
    <text evidence="1">The sequence shown here is derived from an EMBL/GenBank/DDBJ whole genome shotgun (WGS) entry which is preliminary data.</text>
</comment>
<sequence>GLMIGARGTIPGFLAKFWNSLGLDRVYLSKIAIAAIRGSISILRNHLYQIYTL</sequence>
<dbReference type="Proteomes" id="UP001233999">
    <property type="component" value="Unassembled WGS sequence"/>
</dbReference>
<proteinExistence type="predicted"/>
<accession>A0AAD8ELB1</accession>